<dbReference type="EMBL" id="UAVU01000003">
    <property type="protein sequence ID" value="SQA98578.1"/>
    <property type="molecule type" value="Genomic_DNA"/>
</dbReference>
<dbReference type="AlphaFoldDB" id="A0A2X2T2L1"/>
<comment type="function">
    <text evidence="6">Catalyzes the last two sequential reactions in the de novo biosynthetic pathway for UDP-N-acetylglucosamine (UDP-GlcNAc). The C-terminal domain catalyzes the transfer of acetyl group from acetyl coenzyme A to glucosamine-1-phosphate (GlcN-1-P) to produce N-acetylglucosamine-1-phosphate (GlcNAc-1-P), which is converted into UDP-GlcNAc by the transfer of uridine 5-monophosphate (from uridine 5-triphosphate), a reaction catalyzed by the N-terminal domain.</text>
</comment>
<evidence type="ECO:0000256" key="4">
    <source>
        <dbReference type="ARBA" id="ARBA00048247"/>
    </source>
</evidence>
<proteinExistence type="predicted"/>
<reference evidence="7 8" key="1">
    <citation type="submission" date="2018-06" db="EMBL/GenBank/DDBJ databases">
        <authorList>
            <consortium name="Pathogen Informatics"/>
            <person name="Doyle S."/>
        </authorList>
    </citation>
    <scope>NUCLEOTIDE SEQUENCE [LARGE SCALE GENOMIC DNA]</scope>
    <source>
        <strain evidence="7 8">NCTC12120</strain>
    </source>
</reference>
<dbReference type="InterPro" id="IPR050065">
    <property type="entry name" value="GlmU-like"/>
</dbReference>
<keyword evidence="3" id="KW-0012">Acyltransferase</keyword>
<dbReference type="GO" id="GO:0003977">
    <property type="term" value="F:UDP-N-acetylglucosamine diphosphorylase activity"/>
    <property type="evidence" value="ECO:0007669"/>
    <property type="project" value="UniProtKB-EC"/>
</dbReference>
<dbReference type="Proteomes" id="UP000251197">
    <property type="component" value="Unassembled WGS sequence"/>
</dbReference>
<comment type="catalytic activity">
    <reaction evidence="4">
        <text>alpha-D-glucosamine 1-phosphate + acetyl-CoA = N-acetyl-alpha-D-glucosamine 1-phosphate + CoA + H(+)</text>
        <dbReference type="Rhea" id="RHEA:13725"/>
        <dbReference type="ChEBI" id="CHEBI:15378"/>
        <dbReference type="ChEBI" id="CHEBI:57287"/>
        <dbReference type="ChEBI" id="CHEBI:57288"/>
        <dbReference type="ChEBI" id="CHEBI:57776"/>
        <dbReference type="ChEBI" id="CHEBI:58516"/>
        <dbReference type="EC" id="2.3.1.157"/>
    </reaction>
</comment>
<keyword evidence="1" id="KW-0808">Transferase</keyword>
<dbReference type="GO" id="GO:0019134">
    <property type="term" value="F:glucosamine-1-phosphate N-acetyltransferase activity"/>
    <property type="evidence" value="ECO:0007669"/>
    <property type="project" value="UniProtKB-EC"/>
</dbReference>
<dbReference type="PANTHER" id="PTHR43584">
    <property type="entry name" value="NUCLEOTIDYL TRANSFERASE"/>
    <property type="match status" value="1"/>
</dbReference>
<evidence type="ECO:0000256" key="1">
    <source>
        <dbReference type="ARBA" id="ARBA00022679"/>
    </source>
</evidence>
<evidence type="ECO:0000313" key="7">
    <source>
        <dbReference type="EMBL" id="SQA98578.1"/>
    </source>
</evidence>
<evidence type="ECO:0000313" key="8">
    <source>
        <dbReference type="Proteomes" id="UP000251197"/>
    </source>
</evidence>
<evidence type="ECO:0000256" key="6">
    <source>
        <dbReference type="ARBA" id="ARBA00049628"/>
    </source>
</evidence>
<dbReference type="InterPro" id="IPR029044">
    <property type="entry name" value="Nucleotide-diphossugar_trans"/>
</dbReference>
<gene>
    <name evidence="7" type="primary">glmU_2</name>
    <name evidence="7" type="ORF">NCTC12120_02473</name>
</gene>
<sequence>MKPNRRGGIGLLTVKLDDPTGYGRIARENGKVVGIVEHKDASEEQRKINEINTGILVANGADLKRWLGKPG</sequence>
<evidence type="ECO:0000256" key="3">
    <source>
        <dbReference type="ARBA" id="ARBA00023315"/>
    </source>
</evidence>
<comment type="catalytic activity">
    <reaction evidence="5">
        <text>N-acetyl-alpha-D-glucosamine 1-phosphate + UTP + H(+) = UDP-N-acetyl-alpha-D-glucosamine + diphosphate</text>
        <dbReference type="Rhea" id="RHEA:13509"/>
        <dbReference type="ChEBI" id="CHEBI:15378"/>
        <dbReference type="ChEBI" id="CHEBI:33019"/>
        <dbReference type="ChEBI" id="CHEBI:46398"/>
        <dbReference type="ChEBI" id="CHEBI:57705"/>
        <dbReference type="ChEBI" id="CHEBI:57776"/>
        <dbReference type="EC" id="2.7.7.23"/>
    </reaction>
</comment>
<dbReference type="PANTHER" id="PTHR43584:SF3">
    <property type="entry name" value="BIFUNCTIONAL PROTEIN GLMU"/>
    <property type="match status" value="1"/>
</dbReference>
<organism evidence="7 8">
    <name type="scientific">Cedecea neteri</name>
    <dbReference type="NCBI Taxonomy" id="158822"/>
    <lineage>
        <taxon>Bacteria</taxon>
        <taxon>Pseudomonadati</taxon>
        <taxon>Pseudomonadota</taxon>
        <taxon>Gammaproteobacteria</taxon>
        <taxon>Enterobacterales</taxon>
        <taxon>Enterobacteriaceae</taxon>
        <taxon>Cedecea</taxon>
    </lineage>
</organism>
<protein>
    <submittedName>
        <fullName evidence="7">Bifunctional protein GlmU</fullName>
    </submittedName>
</protein>
<dbReference type="Gene3D" id="3.90.550.10">
    <property type="entry name" value="Spore Coat Polysaccharide Biosynthesis Protein SpsA, Chain A"/>
    <property type="match status" value="1"/>
</dbReference>
<accession>A0A2X2T2L1</accession>
<evidence type="ECO:0000256" key="5">
    <source>
        <dbReference type="ARBA" id="ARBA00048493"/>
    </source>
</evidence>
<evidence type="ECO:0000256" key="2">
    <source>
        <dbReference type="ARBA" id="ARBA00022695"/>
    </source>
</evidence>
<name>A0A2X2T2L1_9ENTR</name>
<keyword evidence="2" id="KW-0548">Nucleotidyltransferase</keyword>
<dbReference type="SUPFAM" id="SSF53448">
    <property type="entry name" value="Nucleotide-diphospho-sugar transferases"/>
    <property type="match status" value="1"/>
</dbReference>